<feature type="domain" description="MARVEL" evidence="6">
    <location>
        <begin position="16"/>
        <end position="157"/>
    </location>
</feature>
<evidence type="ECO:0000256" key="4">
    <source>
        <dbReference type="ARBA" id="ARBA00023136"/>
    </source>
</evidence>
<evidence type="ECO:0000256" key="5">
    <source>
        <dbReference type="SAM" id="Phobius"/>
    </source>
</evidence>
<dbReference type="EMBL" id="HBFC01018126">
    <property type="protein sequence ID" value="CAD8708116.1"/>
    <property type="molecule type" value="Transcribed_RNA"/>
</dbReference>
<evidence type="ECO:0000259" key="6">
    <source>
        <dbReference type="Pfam" id="PF01284"/>
    </source>
</evidence>
<keyword evidence="3 5" id="KW-1133">Transmembrane helix</keyword>
<evidence type="ECO:0000313" key="7">
    <source>
        <dbReference type="EMBL" id="CAD8708116.1"/>
    </source>
</evidence>
<keyword evidence="4 5" id="KW-0472">Membrane</keyword>
<reference evidence="7" key="1">
    <citation type="submission" date="2021-01" db="EMBL/GenBank/DDBJ databases">
        <authorList>
            <person name="Corre E."/>
            <person name="Pelletier E."/>
            <person name="Niang G."/>
            <person name="Scheremetjew M."/>
            <person name="Finn R."/>
            <person name="Kale V."/>
            <person name="Holt S."/>
            <person name="Cochrane G."/>
            <person name="Meng A."/>
            <person name="Brown T."/>
            <person name="Cohen L."/>
        </authorList>
    </citation>
    <scope>NUCLEOTIDE SEQUENCE</scope>
    <source>
        <strain evidence="7">SL-175</strain>
    </source>
</reference>
<evidence type="ECO:0000256" key="1">
    <source>
        <dbReference type="ARBA" id="ARBA00004141"/>
    </source>
</evidence>
<evidence type="ECO:0000256" key="3">
    <source>
        <dbReference type="ARBA" id="ARBA00022989"/>
    </source>
</evidence>
<dbReference type="InterPro" id="IPR008253">
    <property type="entry name" value="Marvel"/>
</dbReference>
<comment type="subcellular location">
    <subcellularLocation>
        <location evidence="1">Membrane</location>
        <topology evidence="1">Multi-pass membrane protein</topology>
    </subcellularLocation>
</comment>
<dbReference type="AlphaFoldDB" id="A0A7S0SJ48"/>
<dbReference type="GO" id="GO:0016020">
    <property type="term" value="C:membrane"/>
    <property type="evidence" value="ECO:0007669"/>
    <property type="project" value="UniProtKB-SubCell"/>
</dbReference>
<keyword evidence="2 5" id="KW-0812">Transmembrane</keyword>
<sequence>MFTAADIDPTATNSPKFRLIAVQCLFALTAFSAMASQHQSLAGPDAQTLELCGPTGCGYSKFPSFKFLVSLFVIYWLFTLFAMAAYLLQKVPPPVTEFLCYTVFNVLLFAAFMASATECNTTIVDPVYPVCKRATAAKASVAFAFMTWLGVCVSMIFTFKEWRDHNYSGIPGSANFDFVPGVTSNPGASYPPQAAAATTQTYA</sequence>
<feature type="transmembrane region" description="Helical" evidence="5">
    <location>
        <begin position="98"/>
        <end position="116"/>
    </location>
</feature>
<organism evidence="7">
    <name type="scientific">Mantoniella antarctica</name>
    <dbReference type="NCBI Taxonomy" id="81844"/>
    <lineage>
        <taxon>Eukaryota</taxon>
        <taxon>Viridiplantae</taxon>
        <taxon>Chlorophyta</taxon>
        <taxon>Mamiellophyceae</taxon>
        <taxon>Mamiellales</taxon>
        <taxon>Mamiellaceae</taxon>
        <taxon>Mantoniella</taxon>
    </lineage>
</organism>
<evidence type="ECO:0000256" key="2">
    <source>
        <dbReference type="ARBA" id="ARBA00022692"/>
    </source>
</evidence>
<accession>A0A7S0SJ48</accession>
<feature type="transmembrane region" description="Helical" evidence="5">
    <location>
        <begin position="66"/>
        <end position="86"/>
    </location>
</feature>
<name>A0A7S0SJ48_9CHLO</name>
<proteinExistence type="predicted"/>
<gene>
    <name evidence="7" type="ORF">MANT1106_LOCUS10799</name>
</gene>
<dbReference type="Pfam" id="PF01284">
    <property type="entry name" value="MARVEL"/>
    <property type="match status" value="1"/>
</dbReference>
<feature type="transmembrane region" description="Helical" evidence="5">
    <location>
        <begin position="136"/>
        <end position="159"/>
    </location>
</feature>
<protein>
    <recommendedName>
        <fullName evidence="6">MARVEL domain-containing protein</fullName>
    </recommendedName>
</protein>